<dbReference type="EMBL" id="NEVM01000005">
    <property type="protein sequence ID" value="OZI31949.1"/>
    <property type="molecule type" value="Genomic_DNA"/>
</dbReference>
<feature type="chain" id="PRO_5013192872" evidence="2">
    <location>
        <begin position="24"/>
        <end position="325"/>
    </location>
</feature>
<evidence type="ECO:0000256" key="2">
    <source>
        <dbReference type="SAM" id="SignalP"/>
    </source>
</evidence>
<comment type="caution">
    <text evidence="3">The sequence shown here is derived from an EMBL/GenBank/DDBJ whole genome shotgun (WGS) entry which is preliminary data.</text>
</comment>
<evidence type="ECO:0000313" key="3">
    <source>
        <dbReference type="EMBL" id="OZI31949.1"/>
    </source>
</evidence>
<evidence type="ECO:0000313" key="4">
    <source>
        <dbReference type="Proteomes" id="UP000216020"/>
    </source>
</evidence>
<gene>
    <name evidence="3" type="ORF">CAL29_29295</name>
</gene>
<dbReference type="OrthoDB" id="8678477at2"/>
<feature type="signal peptide" evidence="2">
    <location>
        <begin position="1"/>
        <end position="23"/>
    </location>
</feature>
<dbReference type="PANTHER" id="PTHR42928:SF5">
    <property type="entry name" value="BLR1237 PROTEIN"/>
    <property type="match status" value="1"/>
</dbReference>
<dbReference type="PIRSF" id="PIRSF017082">
    <property type="entry name" value="YflP"/>
    <property type="match status" value="1"/>
</dbReference>
<protein>
    <submittedName>
        <fullName evidence="3">MFS transporter</fullName>
    </submittedName>
</protein>
<evidence type="ECO:0000256" key="1">
    <source>
        <dbReference type="ARBA" id="ARBA00006987"/>
    </source>
</evidence>
<dbReference type="InterPro" id="IPR042100">
    <property type="entry name" value="Bug_dom1"/>
</dbReference>
<dbReference type="Pfam" id="PF03401">
    <property type="entry name" value="TctC"/>
    <property type="match status" value="1"/>
</dbReference>
<keyword evidence="4" id="KW-1185">Reference proteome</keyword>
<dbReference type="PANTHER" id="PTHR42928">
    <property type="entry name" value="TRICARBOXYLATE-BINDING PROTEIN"/>
    <property type="match status" value="1"/>
</dbReference>
<dbReference type="InterPro" id="IPR005064">
    <property type="entry name" value="BUG"/>
</dbReference>
<dbReference type="CDD" id="cd13578">
    <property type="entry name" value="PBP2_Bug27"/>
    <property type="match status" value="1"/>
</dbReference>
<dbReference type="Proteomes" id="UP000216020">
    <property type="component" value="Unassembled WGS sequence"/>
</dbReference>
<accession>A0A261S3M1</accession>
<sequence length="325" mass="34006">MRFGIRFALPLLCALGVGAAAQAADEWPAGKPITYVVPFAPGGATDVIGRIVATKLGPVLGTSIVVENRPGAGGNIGSEYVAKAKPDGYTLVGGTISSHSINGSLYHNMPYDMVKSFVPVALTGKLGNVLVVPAASPYKTVDDVLAAARKTPGHLSYGSAGNGTSQNLSGELFKSIAKVDIMHVPFKGSGPVLQALLGNQLSMAFDNIPPTLPLIKSGKIRALAVTSAKRDPNLPDVPTMQEVGLKDYEIVSWQAVFAPAGTPAPIVNRLSTEILKILQQPDVKEKFAAMAIDGSGMDSAQLAAFQKAEVAKWHDLIKKANIQTD</sequence>
<dbReference type="Gene3D" id="3.40.190.10">
    <property type="entry name" value="Periplasmic binding protein-like II"/>
    <property type="match status" value="1"/>
</dbReference>
<organism evidence="3 4">
    <name type="scientific">Bordetella genomosp. 10</name>
    <dbReference type="NCBI Taxonomy" id="1416804"/>
    <lineage>
        <taxon>Bacteria</taxon>
        <taxon>Pseudomonadati</taxon>
        <taxon>Pseudomonadota</taxon>
        <taxon>Betaproteobacteria</taxon>
        <taxon>Burkholderiales</taxon>
        <taxon>Alcaligenaceae</taxon>
        <taxon>Bordetella</taxon>
    </lineage>
</organism>
<comment type="similarity">
    <text evidence="1">Belongs to the UPF0065 (bug) family.</text>
</comment>
<dbReference type="RefSeq" id="WP_094856355.1">
    <property type="nucleotide sequence ID" value="NZ_NEVM01000005.1"/>
</dbReference>
<reference evidence="4" key="1">
    <citation type="submission" date="2017-05" db="EMBL/GenBank/DDBJ databases">
        <title>Complete and WGS of Bordetella genogroups.</title>
        <authorList>
            <person name="Spilker T."/>
            <person name="Lipuma J."/>
        </authorList>
    </citation>
    <scope>NUCLEOTIDE SEQUENCE [LARGE SCALE GENOMIC DNA]</scope>
    <source>
        <strain evidence="4">AU16122</strain>
    </source>
</reference>
<dbReference type="Gene3D" id="3.40.190.150">
    <property type="entry name" value="Bordetella uptake gene, domain 1"/>
    <property type="match status" value="1"/>
</dbReference>
<dbReference type="AlphaFoldDB" id="A0A261S3M1"/>
<dbReference type="SUPFAM" id="SSF53850">
    <property type="entry name" value="Periplasmic binding protein-like II"/>
    <property type="match status" value="1"/>
</dbReference>
<proteinExistence type="inferred from homology"/>
<name>A0A261S3M1_9BORD</name>
<keyword evidence="2" id="KW-0732">Signal</keyword>